<sequence>MRFSKGAFFAGLGVLATLIGSSSASLSAKSVKVRVTERTGDKLLDQSLVYPKQFTKVPTLQATTPLSIAFEAQDADKKAVELAQAFVSFQHASTGAEVAFAAKMSKLGSYKLDITRKQFRTHLDGHPGEYKISLVLGSFEHGGLFYPLGSVKVSGKAATTEEKVVYGAKPEIHHQFAEAQKMPSIVVSLVFAGLTAAPLVGLLGVWAALGVNAKGLGKEPVGSAVFLGLVTAYMGLAVAYWVGVKLFPTLTYAAVLALPTYLAGQYTLSKRIEKNI</sequence>
<organism evidence="1 2">
    <name type="scientific">Linderina macrospora</name>
    <dbReference type="NCBI Taxonomy" id="4868"/>
    <lineage>
        <taxon>Eukaryota</taxon>
        <taxon>Fungi</taxon>
        <taxon>Fungi incertae sedis</taxon>
        <taxon>Zoopagomycota</taxon>
        <taxon>Kickxellomycotina</taxon>
        <taxon>Kickxellomycetes</taxon>
        <taxon>Kickxellales</taxon>
        <taxon>Kickxellaceae</taxon>
        <taxon>Linderina</taxon>
    </lineage>
</organism>
<evidence type="ECO:0000313" key="2">
    <source>
        <dbReference type="Proteomes" id="UP001150603"/>
    </source>
</evidence>
<protein>
    <submittedName>
        <fullName evidence="1">Proteasome regulatory particle base subunit</fullName>
    </submittedName>
</protein>
<accession>A0ACC1J102</accession>
<evidence type="ECO:0000313" key="1">
    <source>
        <dbReference type="EMBL" id="KAJ1933524.1"/>
    </source>
</evidence>
<dbReference type="EMBL" id="JANBPW010005033">
    <property type="protein sequence ID" value="KAJ1933524.1"/>
    <property type="molecule type" value="Genomic_DNA"/>
</dbReference>
<keyword evidence="2" id="KW-1185">Reference proteome</keyword>
<keyword evidence="1" id="KW-0647">Proteasome</keyword>
<dbReference type="Proteomes" id="UP001150603">
    <property type="component" value="Unassembled WGS sequence"/>
</dbReference>
<name>A0ACC1J102_9FUNG</name>
<proteinExistence type="predicted"/>
<comment type="caution">
    <text evidence="1">The sequence shown here is derived from an EMBL/GenBank/DDBJ whole genome shotgun (WGS) entry which is preliminary data.</text>
</comment>
<gene>
    <name evidence="1" type="primary">RPN2_2</name>
    <name evidence="1" type="ORF">FBU59_005998</name>
</gene>
<reference evidence="1" key="1">
    <citation type="submission" date="2022-07" db="EMBL/GenBank/DDBJ databases">
        <title>Phylogenomic reconstructions and comparative analyses of Kickxellomycotina fungi.</title>
        <authorList>
            <person name="Reynolds N.K."/>
            <person name="Stajich J.E."/>
            <person name="Barry K."/>
            <person name="Grigoriev I.V."/>
            <person name="Crous P."/>
            <person name="Smith M.E."/>
        </authorList>
    </citation>
    <scope>NUCLEOTIDE SEQUENCE</scope>
    <source>
        <strain evidence="1">NRRL 5244</strain>
    </source>
</reference>